<name>A0ABZ0X1B7_9GAMM</name>
<dbReference type="Pfam" id="PF02627">
    <property type="entry name" value="CMD"/>
    <property type="match status" value="1"/>
</dbReference>
<dbReference type="PANTHER" id="PTHR35446">
    <property type="entry name" value="SI:CH211-175M2.5"/>
    <property type="match status" value="1"/>
</dbReference>
<organism evidence="2 3">
    <name type="scientific">Kangiella aquimarina</name>
    <dbReference type="NCBI Taxonomy" id="261965"/>
    <lineage>
        <taxon>Bacteria</taxon>
        <taxon>Pseudomonadati</taxon>
        <taxon>Pseudomonadota</taxon>
        <taxon>Gammaproteobacteria</taxon>
        <taxon>Kangiellales</taxon>
        <taxon>Kangiellaceae</taxon>
        <taxon>Kangiella</taxon>
    </lineage>
</organism>
<keyword evidence="3" id="KW-1185">Reference proteome</keyword>
<dbReference type="Proteomes" id="UP001324185">
    <property type="component" value="Chromosome"/>
</dbReference>
<proteinExistence type="predicted"/>
<evidence type="ECO:0000313" key="3">
    <source>
        <dbReference type="Proteomes" id="UP001324185"/>
    </source>
</evidence>
<sequence>MAHLKPLPAETHPQLAKDFKIFEEILGFVPNSLLTMQRRPKMVEAFGVLTKAVMDPEGEVDLGFKRLIAHFASRAAGCQYCEAHSLIAANIHGVSQEKLDAIWDYQTSPLYSDAERVALDYAMAAGSVPNAVDEELMVRMKTHWSENQIVEILGAVCLYGFLNRWNDSMATDLEEPPKQMGERVLAKGGWTGGKHTS</sequence>
<dbReference type="SUPFAM" id="SSF69118">
    <property type="entry name" value="AhpD-like"/>
    <property type="match status" value="1"/>
</dbReference>
<dbReference type="InterPro" id="IPR003779">
    <property type="entry name" value="CMD-like"/>
</dbReference>
<dbReference type="Gene3D" id="1.20.1290.10">
    <property type="entry name" value="AhpD-like"/>
    <property type="match status" value="1"/>
</dbReference>
<gene>
    <name evidence="2" type="ORF">SR900_07380</name>
</gene>
<dbReference type="EMBL" id="CP140158">
    <property type="protein sequence ID" value="WQG84289.1"/>
    <property type="molecule type" value="Genomic_DNA"/>
</dbReference>
<accession>A0ABZ0X1B7</accession>
<dbReference type="PANTHER" id="PTHR35446:SF2">
    <property type="entry name" value="CARBOXYMUCONOLACTONE DECARBOXYLASE-LIKE DOMAIN-CONTAINING PROTEIN"/>
    <property type="match status" value="1"/>
</dbReference>
<evidence type="ECO:0000313" key="2">
    <source>
        <dbReference type="EMBL" id="WQG84289.1"/>
    </source>
</evidence>
<reference evidence="2 3" key="1">
    <citation type="submission" date="2023-11" db="EMBL/GenBank/DDBJ databases">
        <title>MicrobeMod: A computational toolkit for identifying prokaryotic methylation and restriction-modification with nanopore sequencing.</title>
        <authorList>
            <person name="Crits-Christoph A."/>
            <person name="Kang S.C."/>
            <person name="Lee H."/>
            <person name="Ostrov N."/>
        </authorList>
    </citation>
    <scope>NUCLEOTIDE SEQUENCE [LARGE SCALE GENOMIC DNA]</scope>
    <source>
        <strain evidence="2 3">DSMZ 16071</strain>
    </source>
</reference>
<dbReference type="RefSeq" id="WP_018624755.1">
    <property type="nucleotide sequence ID" value="NZ_CP140158.1"/>
</dbReference>
<feature type="domain" description="Carboxymuconolactone decarboxylase-like" evidence="1">
    <location>
        <begin position="40"/>
        <end position="122"/>
    </location>
</feature>
<dbReference type="InterPro" id="IPR029032">
    <property type="entry name" value="AhpD-like"/>
</dbReference>
<protein>
    <submittedName>
        <fullName evidence="2">Carboxymuconolactone decarboxylase family protein</fullName>
    </submittedName>
</protein>
<evidence type="ECO:0000259" key="1">
    <source>
        <dbReference type="Pfam" id="PF02627"/>
    </source>
</evidence>